<comment type="caution">
    <text evidence="1">The sequence shown here is derived from an EMBL/GenBank/DDBJ whole genome shotgun (WGS) entry which is preliminary data.</text>
</comment>
<organism evidence="1 2">
    <name type="scientific">Daphnia magna</name>
    <dbReference type="NCBI Taxonomy" id="35525"/>
    <lineage>
        <taxon>Eukaryota</taxon>
        <taxon>Metazoa</taxon>
        <taxon>Ecdysozoa</taxon>
        <taxon>Arthropoda</taxon>
        <taxon>Crustacea</taxon>
        <taxon>Branchiopoda</taxon>
        <taxon>Diplostraca</taxon>
        <taxon>Cladocera</taxon>
        <taxon>Anomopoda</taxon>
        <taxon>Daphniidae</taxon>
        <taxon>Daphnia</taxon>
    </lineage>
</organism>
<name>A0ABQ9ZH78_9CRUS</name>
<reference evidence="1 2" key="1">
    <citation type="journal article" date="2023" name="Nucleic Acids Res.">
        <title>The hologenome of Daphnia magna reveals possible DNA methylation and microbiome-mediated evolution of the host genome.</title>
        <authorList>
            <person name="Chaturvedi A."/>
            <person name="Li X."/>
            <person name="Dhandapani V."/>
            <person name="Marshall H."/>
            <person name="Kissane S."/>
            <person name="Cuenca-Cambronero M."/>
            <person name="Asole G."/>
            <person name="Calvet F."/>
            <person name="Ruiz-Romero M."/>
            <person name="Marangio P."/>
            <person name="Guigo R."/>
            <person name="Rago D."/>
            <person name="Mirbahai L."/>
            <person name="Eastwood N."/>
            <person name="Colbourne J.K."/>
            <person name="Zhou J."/>
            <person name="Mallon E."/>
            <person name="Orsini L."/>
        </authorList>
    </citation>
    <scope>NUCLEOTIDE SEQUENCE [LARGE SCALE GENOMIC DNA]</scope>
    <source>
        <strain evidence="1">LRV0_1</strain>
    </source>
</reference>
<dbReference type="EMBL" id="JAOYFB010000003">
    <property type="protein sequence ID" value="KAK4012259.1"/>
    <property type="molecule type" value="Genomic_DNA"/>
</dbReference>
<keyword evidence="2" id="KW-1185">Reference proteome</keyword>
<sequence length="70" mass="7601">MTDSTMKPSSGQIQNRITKAYYSIAKALKSGLWSMEVQKRGLCPEMDVSAAIHKDMNLMLGSAFGATSCI</sequence>
<proteinExistence type="predicted"/>
<protein>
    <submittedName>
        <fullName evidence="1">Uncharacterized protein</fullName>
    </submittedName>
</protein>
<accession>A0ABQ9ZH78</accession>
<evidence type="ECO:0000313" key="2">
    <source>
        <dbReference type="Proteomes" id="UP001234178"/>
    </source>
</evidence>
<gene>
    <name evidence="1" type="ORF">OUZ56_021360</name>
</gene>
<dbReference type="Proteomes" id="UP001234178">
    <property type="component" value="Unassembled WGS sequence"/>
</dbReference>
<evidence type="ECO:0000313" key="1">
    <source>
        <dbReference type="EMBL" id="KAK4012259.1"/>
    </source>
</evidence>